<dbReference type="AlphaFoldDB" id="A0A830HF39"/>
<reference evidence="2" key="1">
    <citation type="submission" date="2020-10" db="EMBL/GenBank/DDBJ databases">
        <title>Unveiling of a novel bifunctional photoreceptor, Dualchrome1, isolated from a cosmopolitan green alga.</title>
        <authorList>
            <person name="Suzuki S."/>
            <person name="Kawachi M."/>
        </authorList>
    </citation>
    <scope>NUCLEOTIDE SEQUENCE</scope>
    <source>
        <strain evidence="2">NIES 2893</strain>
    </source>
</reference>
<evidence type="ECO:0000313" key="2">
    <source>
        <dbReference type="EMBL" id="GHP05585.1"/>
    </source>
</evidence>
<dbReference type="EMBL" id="BNJQ01000010">
    <property type="protein sequence ID" value="GHP05585.1"/>
    <property type="molecule type" value="Genomic_DNA"/>
</dbReference>
<proteinExistence type="predicted"/>
<dbReference type="SUPFAM" id="SSF51126">
    <property type="entry name" value="Pectin lyase-like"/>
    <property type="match status" value="1"/>
</dbReference>
<evidence type="ECO:0000313" key="3">
    <source>
        <dbReference type="Proteomes" id="UP000660262"/>
    </source>
</evidence>
<organism evidence="2 3">
    <name type="scientific">Pycnococcus provasolii</name>
    <dbReference type="NCBI Taxonomy" id="41880"/>
    <lineage>
        <taxon>Eukaryota</taxon>
        <taxon>Viridiplantae</taxon>
        <taxon>Chlorophyta</taxon>
        <taxon>Pseudoscourfieldiophyceae</taxon>
        <taxon>Pseudoscourfieldiales</taxon>
        <taxon>Pycnococcaceae</taxon>
        <taxon>Pycnococcus</taxon>
    </lineage>
</organism>
<feature type="compositionally biased region" description="Polar residues" evidence="1">
    <location>
        <begin position="249"/>
        <end position="259"/>
    </location>
</feature>
<name>A0A830HF39_9CHLO</name>
<feature type="region of interest" description="Disordered" evidence="1">
    <location>
        <begin position="238"/>
        <end position="259"/>
    </location>
</feature>
<evidence type="ECO:0000256" key="1">
    <source>
        <dbReference type="SAM" id="MobiDB-lite"/>
    </source>
</evidence>
<gene>
    <name evidence="2" type="ORF">PPROV_000433500</name>
</gene>
<accession>A0A830HF39</accession>
<dbReference type="Proteomes" id="UP000660262">
    <property type="component" value="Unassembled WGS sequence"/>
</dbReference>
<dbReference type="InterPro" id="IPR012334">
    <property type="entry name" value="Pectin_lyas_fold"/>
</dbReference>
<keyword evidence="3" id="KW-1185">Reference proteome</keyword>
<sequence length="350" mass="36453">MDTSTTRVRQQRWRQTRQHRVQTRCCDRGGAVKHVAGATLRDQPQHSRRLALLGGTGVVVGITKSLALAEEPIRVRTSDGELVSSFATVEEAVAACPDGGAVLLAPGTRYESRVIVNNARSVTVIATADVGEALSPPDDQQAPPATLIHRTSTPYESVVEASGGARVSIVNVDILHSSKSVARNYAVLACEESRVSLTKSVVTSETGSGVGCEGGAISLDRVLVTNCSNHGALLQGGLEGDTWDDEQQSKPGSSISNSQFVSNGGDGVYFRDGAGCLLLKNVKTEKNAISGIHVGTGVVGGTAQVKVDNVASAGDRKGGVLIEATKGGMGRDAAEELAHTFSKDVQVVIT</sequence>
<evidence type="ECO:0008006" key="4">
    <source>
        <dbReference type="Google" id="ProtNLM"/>
    </source>
</evidence>
<dbReference type="OrthoDB" id="427974at2759"/>
<dbReference type="Gene3D" id="2.160.20.10">
    <property type="entry name" value="Single-stranded right-handed beta-helix, Pectin lyase-like"/>
    <property type="match status" value="1"/>
</dbReference>
<comment type="caution">
    <text evidence="2">The sequence shown here is derived from an EMBL/GenBank/DDBJ whole genome shotgun (WGS) entry which is preliminary data.</text>
</comment>
<dbReference type="InterPro" id="IPR011050">
    <property type="entry name" value="Pectin_lyase_fold/virulence"/>
</dbReference>
<protein>
    <recommendedName>
        <fullName evidence="4">Right handed beta helix domain-containing protein</fullName>
    </recommendedName>
</protein>